<comment type="caution">
    <text evidence="1">The sequence shown here is derived from an EMBL/GenBank/DDBJ whole genome shotgun (WGS) entry which is preliminary data.</text>
</comment>
<dbReference type="Proteomes" id="UP001066276">
    <property type="component" value="Chromosome 4_2"/>
</dbReference>
<gene>
    <name evidence="1" type="ORF">NDU88_007424</name>
</gene>
<evidence type="ECO:0000313" key="1">
    <source>
        <dbReference type="EMBL" id="KAJ1167031.1"/>
    </source>
</evidence>
<organism evidence="1 2">
    <name type="scientific">Pleurodeles waltl</name>
    <name type="common">Iberian ribbed newt</name>
    <dbReference type="NCBI Taxonomy" id="8319"/>
    <lineage>
        <taxon>Eukaryota</taxon>
        <taxon>Metazoa</taxon>
        <taxon>Chordata</taxon>
        <taxon>Craniata</taxon>
        <taxon>Vertebrata</taxon>
        <taxon>Euteleostomi</taxon>
        <taxon>Amphibia</taxon>
        <taxon>Batrachia</taxon>
        <taxon>Caudata</taxon>
        <taxon>Salamandroidea</taxon>
        <taxon>Salamandridae</taxon>
        <taxon>Pleurodelinae</taxon>
        <taxon>Pleurodeles</taxon>
    </lineage>
</organism>
<evidence type="ECO:0000313" key="2">
    <source>
        <dbReference type="Proteomes" id="UP001066276"/>
    </source>
</evidence>
<reference evidence="1" key="1">
    <citation type="journal article" date="2022" name="bioRxiv">
        <title>Sequencing and chromosome-scale assembly of the giantPleurodeles waltlgenome.</title>
        <authorList>
            <person name="Brown T."/>
            <person name="Elewa A."/>
            <person name="Iarovenko S."/>
            <person name="Subramanian E."/>
            <person name="Araus A.J."/>
            <person name="Petzold A."/>
            <person name="Susuki M."/>
            <person name="Suzuki K.-i.T."/>
            <person name="Hayashi T."/>
            <person name="Toyoda A."/>
            <person name="Oliveira C."/>
            <person name="Osipova E."/>
            <person name="Leigh N.D."/>
            <person name="Simon A."/>
            <person name="Yun M.H."/>
        </authorList>
    </citation>
    <scope>NUCLEOTIDE SEQUENCE</scope>
    <source>
        <strain evidence="1">20211129_DDA</strain>
        <tissue evidence="1">Liver</tissue>
    </source>
</reference>
<dbReference type="EMBL" id="JANPWB010000008">
    <property type="protein sequence ID" value="KAJ1167031.1"/>
    <property type="molecule type" value="Genomic_DNA"/>
</dbReference>
<dbReference type="AlphaFoldDB" id="A0AAV7SSP3"/>
<proteinExistence type="predicted"/>
<accession>A0AAV7SSP3</accession>
<protein>
    <submittedName>
        <fullName evidence="1">Uncharacterized protein</fullName>
    </submittedName>
</protein>
<sequence>MAWSVDSLGRTSTVRAIRGNWLKEPGQSGYWTPRVTSAAQFFLLQPGVTSSKQDKSFYEFKFGPEMIPLGFNLGRRKGAIEGHKQTYFEGQQQFYKVNKPIMNIRIYIPDVLIKVCMFYCISDDEVVFDPMSIGLQRNRDALFKYAEDNLLKIKYY</sequence>
<name>A0AAV7SSP3_PLEWA</name>
<keyword evidence="2" id="KW-1185">Reference proteome</keyword>